<dbReference type="Proteomes" id="UP000178040">
    <property type="component" value="Unassembled WGS sequence"/>
</dbReference>
<dbReference type="PANTHER" id="PTHR34477:SF5">
    <property type="entry name" value="BSL5627 PROTEIN"/>
    <property type="match status" value="1"/>
</dbReference>
<reference evidence="3 4" key="1">
    <citation type="journal article" date="2016" name="Nat. Commun.">
        <title>Thousands of microbial genomes shed light on interconnected biogeochemical processes in an aquifer system.</title>
        <authorList>
            <person name="Anantharaman K."/>
            <person name="Brown C.T."/>
            <person name="Hug L.A."/>
            <person name="Sharon I."/>
            <person name="Castelle C.J."/>
            <person name="Probst A.J."/>
            <person name="Thomas B.C."/>
            <person name="Singh A."/>
            <person name="Wilkins M.J."/>
            <person name="Karaoz U."/>
            <person name="Brodie E.L."/>
            <person name="Williams K.H."/>
            <person name="Hubbard S.S."/>
            <person name="Banfield J.F."/>
        </authorList>
    </citation>
    <scope>NUCLEOTIDE SEQUENCE [LARGE SCALE GENOMIC DNA]</scope>
</reference>
<dbReference type="EMBL" id="MGAI01000014">
    <property type="protein sequence ID" value="OGK45185.1"/>
    <property type="molecule type" value="Genomic_DNA"/>
</dbReference>
<dbReference type="Gene3D" id="3.40.1440.10">
    <property type="entry name" value="GIY-YIG endonuclease"/>
    <property type="match status" value="1"/>
</dbReference>
<feature type="non-terminal residue" evidence="3">
    <location>
        <position position="74"/>
    </location>
</feature>
<gene>
    <name evidence="3" type="ORF">A3B40_00475</name>
</gene>
<accession>A0A1F7IP71</accession>
<comment type="similarity">
    <text evidence="1">Belongs to the UPF0213 family.</text>
</comment>
<dbReference type="AlphaFoldDB" id="A0A1F7IP71"/>
<evidence type="ECO:0000256" key="1">
    <source>
        <dbReference type="ARBA" id="ARBA00007435"/>
    </source>
</evidence>
<evidence type="ECO:0000313" key="4">
    <source>
        <dbReference type="Proteomes" id="UP000178040"/>
    </source>
</evidence>
<dbReference type="InterPro" id="IPR035901">
    <property type="entry name" value="GIY-YIG_endonuc_sf"/>
</dbReference>
<evidence type="ECO:0000313" key="3">
    <source>
        <dbReference type="EMBL" id="OGK45185.1"/>
    </source>
</evidence>
<dbReference type="PANTHER" id="PTHR34477">
    <property type="entry name" value="UPF0213 PROTEIN YHBQ"/>
    <property type="match status" value="1"/>
</dbReference>
<sequence>MSYFVYILSNVKRTVFYIAVTNNLKRRIYEHENGLVEGFSQRYNLKYVVFFEEYRKIEDAIMREKQLKNWRRIW</sequence>
<protein>
    <recommendedName>
        <fullName evidence="2">GIY-YIG domain-containing protein</fullName>
    </recommendedName>
</protein>
<dbReference type="Pfam" id="PF01541">
    <property type="entry name" value="GIY-YIG"/>
    <property type="match status" value="1"/>
</dbReference>
<dbReference type="CDD" id="cd10448">
    <property type="entry name" value="GIY-YIG_unchar_3"/>
    <property type="match status" value="1"/>
</dbReference>
<name>A0A1F7IP71_9BACT</name>
<dbReference type="InterPro" id="IPR000305">
    <property type="entry name" value="GIY-YIG_endonuc"/>
</dbReference>
<dbReference type="PROSITE" id="PS50164">
    <property type="entry name" value="GIY_YIG"/>
    <property type="match status" value="1"/>
</dbReference>
<organism evidence="3 4">
    <name type="scientific">Candidatus Roizmanbacteria bacterium RIFCSPLOWO2_01_FULL_37_16</name>
    <dbReference type="NCBI Taxonomy" id="1802058"/>
    <lineage>
        <taxon>Bacteria</taxon>
        <taxon>Candidatus Roizmaniibacteriota</taxon>
    </lineage>
</organism>
<evidence type="ECO:0000259" key="2">
    <source>
        <dbReference type="PROSITE" id="PS50164"/>
    </source>
</evidence>
<comment type="caution">
    <text evidence="3">The sequence shown here is derived from an EMBL/GenBank/DDBJ whole genome shotgun (WGS) entry which is preliminary data.</text>
</comment>
<feature type="domain" description="GIY-YIG" evidence="2">
    <location>
        <begin position="1"/>
        <end position="74"/>
    </location>
</feature>
<proteinExistence type="inferred from homology"/>
<dbReference type="SUPFAM" id="SSF82771">
    <property type="entry name" value="GIY-YIG endonuclease"/>
    <property type="match status" value="1"/>
</dbReference>
<dbReference type="InterPro" id="IPR050190">
    <property type="entry name" value="UPF0213_domain"/>
</dbReference>